<dbReference type="Proteomes" id="UP000672032">
    <property type="component" value="Chromosome 2"/>
</dbReference>
<proteinExistence type="predicted"/>
<gene>
    <name evidence="3" type="ORF">DSL72_000683</name>
</gene>
<dbReference type="InterPro" id="IPR018535">
    <property type="entry name" value="DUF1996"/>
</dbReference>
<evidence type="ECO:0000313" key="4">
    <source>
        <dbReference type="Proteomes" id="UP000672032"/>
    </source>
</evidence>
<dbReference type="OrthoDB" id="74764at2759"/>
<evidence type="ECO:0000313" key="3">
    <source>
        <dbReference type="EMBL" id="QSZ31120.1"/>
    </source>
</evidence>
<feature type="region of interest" description="Disordered" evidence="1">
    <location>
        <begin position="334"/>
        <end position="382"/>
    </location>
</feature>
<dbReference type="AlphaFoldDB" id="A0A8A3P3E8"/>
<evidence type="ECO:0000256" key="1">
    <source>
        <dbReference type="SAM" id="MobiDB-lite"/>
    </source>
</evidence>
<reference evidence="3" key="1">
    <citation type="submission" date="2020-10" db="EMBL/GenBank/DDBJ databases">
        <title>Genome Sequence of Monilinia vaccinii-corymbosi Sheds Light on Mummy Berry Disease Infection of Blueberry and Mating Type.</title>
        <authorList>
            <person name="Yow A.G."/>
            <person name="Zhang Y."/>
            <person name="Bansal K."/>
            <person name="Eacker S.M."/>
            <person name="Sullivan S."/>
            <person name="Liachko I."/>
            <person name="Cubeta M.A."/>
            <person name="Rollins J.A."/>
            <person name="Ashrafi H."/>
        </authorList>
    </citation>
    <scope>NUCLEOTIDE SEQUENCE</scope>
    <source>
        <strain evidence="3">RL-1</strain>
    </source>
</reference>
<organism evidence="3 4">
    <name type="scientific">Monilinia vaccinii-corymbosi</name>
    <dbReference type="NCBI Taxonomy" id="61207"/>
    <lineage>
        <taxon>Eukaryota</taxon>
        <taxon>Fungi</taxon>
        <taxon>Dikarya</taxon>
        <taxon>Ascomycota</taxon>
        <taxon>Pezizomycotina</taxon>
        <taxon>Leotiomycetes</taxon>
        <taxon>Helotiales</taxon>
        <taxon>Sclerotiniaceae</taxon>
        <taxon>Monilinia</taxon>
    </lineage>
</organism>
<sequence length="480" mass="51575">MRGNSFIEKATILAGLAGNVDAFWRLPCRGRTAVARIDPLVNYNSVGLHAHSTHGSGGLGIKSGYDELMASNCTSCSVTQDKSAYWTPSIYFKNAATGKFQLVEQVGGMLAYYLLYGDNIKAFPKGFSMIAGDNEQRNFSYPVPDVDKSSWNQAPYNTQSFLKQVALGFNCLNYGAPPEPSLYRHSLPNKAYLDAHCADGVRFEIMFPSCWNEAAGVSSPDSKAHVAYPSLVMGGDCPKGFDTRLPSLFYETIWNTAAFKGVDGDFFVSNGDPTGCGYHADFVTGWKPDFLQSAIDTCTNLSGKIEDCPLFQIQDESGWGTCKLDIPEELRNEDVTGPMDALPGNNPIQAGPERAVKHGAGAAANDQKPATDASGASPAPAAQGGVFAAVADKKPDPTKPENAAITAPPAAAELAAAQDDDKKGYYSKSVQTTTKCNDGDEVIEIDETFWVEDTVMVNGAARKRHVHKHGKGKRGVHGHY</sequence>
<accession>A0A8A3P3E8</accession>
<keyword evidence="4" id="KW-1185">Reference proteome</keyword>
<feature type="compositionally biased region" description="Low complexity" evidence="1">
    <location>
        <begin position="370"/>
        <end position="382"/>
    </location>
</feature>
<dbReference type="PANTHER" id="PTHR43662:SF7">
    <property type="entry name" value="DUF1996 DOMAIN-CONTAINING PROTEIN"/>
    <property type="match status" value="1"/>
</dbReference>
<evidence type="ECO:0000259" key="2">
    <source>
        <dbReference type="Pfam" id="PF09362"/>
    </source>
</evidence>
<protein>
    <recommendedName>
        <fullName evidence="2">DUF1996 domain-containing protein</fullName>
    </recommendedName>
</protein>
<name>A0A8A3P3E8_9HELO</name>
<dbReference type="PANTHER" id="PTHR43662">
    <property type="match status" value="1"/>
</dbReference>
<dbReference type="EMBL" id="CP063406">
    <property type="protein sequence ID" value="QSZ31120.1"/>
    <property type="molecule type" value="Genomic_DNA"/>
</dbReference>
<dbReference type="Pfam" id="PF09362">
    <property type="entry name" value="DUF1996"/>
    <property type="match status" value="1"/>
</dbReference>
<feature type="domain" description="DUF1996" evidence="2">
    <location>
        <begin position="38"/>
        <end position="286"/>
    </location>
</feature>